<dbReference type="InterPro" id="IPR025997">
    <property type="entry name" value="SBP_2_dom"/>
</dbReference>
<gene>
    <name evidence="5" type="ORF">GCM10023191_078210</name>
</gene>
<dbReference type="InterPro" id="IPR050555">
    <property type="entry name" value="Bact_Solute-Bind_Prot2"/>
</dbReference>
<feature type="domain" description="Periplasmic binding protein" evidence="4">
    <location>
        <begin position="51"/>
        <end position="302"/>
    </location>
</feature>
<evidence type="ECO:0000313" key="6">
    <source>
        <dbReference type="Proteomes" id="UP001500503"/>
    </source>
</evidence>
<feature type="chain" id="PRO_5045320142" description="Periplasmic binding protein domain-containing protein" evidence="3">
    <location>
        <begin position="26"/>
        <end position="330"/>
    </location>
</feature>
<comment type="subcellular location">
    <subcellularLocation>
        <location evidence="1">Cell envelope</location>
    </subcellularLocation>
</comment>
<reference evidence="6" key="1">
    <citation type="journal article" date="2019" name="Int. J. Syst. Evol. Microbiol.">
        <title>The Global Catalogue of Microorganisms (GCM) 10K type strain sequencing project: providing services to taxonomists for standard genome sequencing and annotation.</title>
        <authorList>
            <consortium name="The Broad Institute Genomics Platform"/>
            <consortium name="The Broad Institute Genome Sequencing Center for Infectious Disease"/>
            <person name="Wu L."/>
            <person name="Ma J."/>
        </authorList>
    </citation>
    <scope>NUCLEOTIDE SEQUENCE [LARGE SCALE GENOMIC DNA]</scope>
    <source>
        <strain evidence="6">JCM 17933</strain>
    </source>
</reference>
<comment type="caution">
    <text evidence="5">The sequence shown here is derived from an EMBL/GenBank/DDBJ whole genome shotgun (WGS) entry which is preliminary data.</text>
</comment>
<dbReference type="Pfam" id="PF13407">
    <property type="entry name" value="Peripla_BP_4"/>
    <property type="match status" value="1"/>
</dbReference>
<dbReference type="SUPFAM" id="SSF53822">
    <property type="entry name" value="Periplasmic binding protein-like I"/>
    <property type="match status" value="1"/>
</dbReference>
<proteinExistence type="inferred from homology"/>
<evidence type="ECO:0000256" key="1">
    <source>
        <dbReference type="ARBA" id="ARBA00004196"/>
    </source>
</evidence>
<dbReference type="Gene3D" id="3.40.50.2300">
    <property type="match status" value="2"/>
</dbReference>
<feature type="signal peptide" evidence="3">
    <location>
        <begin position="1"/>
        <end position="25"/>
    </location>
</feature>
<dbReference type="RefSeq" id="WP_345472652.1">
    <property type="nucleotide sequence ID" value="NZ_BAABHF010000046.1"/>
</dbReference>
<dbReference type="EMBL" id="BAABHF010000046">
    <property type="protein sequence ID" value="GAA4512447.1"/>
    <property type="molecule type" value="Genomic_DNA"/>
</dbReference>
<sequence>MRARRYVRYALSAAIITTLSASVTACSNATGPAAAKSSATSKARPLKSMLFVNPLPNYPAWKTIGQCMKAEAEKNGISFSQAGPNGNNMDSKLMLDRLQQGISSKVDALVTFPASAEQFDPIFAQARSAGAYVATVEGGQTKNQDINAGTSFEQFGQLAAKTVAAKPGQQNVAFLTQGPTGPDATFVNAFKQAAKQYSNIKIVDTRYDGGDVTKTTDLATALMNAHPELNHFVTNEGADTPGIIAAIKQKGRVGKVFLTTNSIYSGSVEGMKAGIVYSLLLQNMCAIGKAPVDALIKLSKGETVPSNIPTPIEFATASTVDSLTKSGDLQ</sequence>
<dbReference type="CDD" id="cd01536">
    <property type="entry name" value="PBP1_ABC_sugar_binding-like"/>
    <property type="match status" value="1"/>
</dbReference>
<protein>
    <recommendedName>
        <fullName evidence="4">Periplasmic binding protein domain-containing protein</fullName>
    </recommendedName>
</protein>
<comment type="similarity">
    <text evidence="2">Belongs to the bacterial solute-binding protein 2 family.</text>
</comment>
<dbReference type="PANTHER" id="PTHR30036">
    <property type="entry name" value="D-XYLOSE-BINDING PERIPLASMIC PROTEIN"/>
    <property type="match status" value="1"/>
</dbReference>
<dbReference type="InterPro" id="IPR028082">
    <property type="entry name" value="Peripla_BP_I"/>
</dbReference>
<evidence type="ECO:0000256" key="3">
    <source>
        <dbReference type="SAM" id="SignalP"/>
    </source>
</evidence>
<evidence type="ECO:0000259" key="4">
    <source>
        <dbReference type="Pfam" id="PF13407"/>
    </source>
</evidence>
<evidence type="ECO:0000313" key="5">
    <source>
        <dbReference type="EMBL" id="GAA4512447.1"/>
    </source>
</evidence>
<organism evidence="5 6">
    <name type="scientific">Actinoallomurus oryzae</name>
    <dbReference type="NCBI Taxonomy" id="502180"/>
    <lineage>
        <taxon>Bacteria</taxon>
        <taxon>Bacillati</taxon>
        <taxon>Actinomycetota</taxon>
        <taxon>Actinomycetes</taxon>
        <taxon>Streptosporangiales</taxon>
        <taxon>Thermomonosporaceae</taxon>
        <taxon>Actinoallomurus</taxon>
    </lineage>
</organism>
<name>A0ABP8QXA9_9ACTN</name>
<keyword evidence="6" id="KW-1185">Reference proteome</keyword>
<dbReference type="PROSITE" id="PS51257">
    <property type="entry name" value="PROKAR_LIPOPROTEIN"/>
    <property type="match status" value="1"/>
</dbReference>
<dbReference type="PANTHER" id="PTHR30036:SF7">
    <property type="entry name" value="ABC TRANSPORTER PERIPLASMIC-BINDING PROTEIN YPHF"/>
    <property type="match status" value="1"/>
</dbReference>
<accession>A0ABP8QXA9</accession>
<keyword evidence="3" id="KW-0732">Signal</keyword>
<evidence type="ECO:0000256" key="2">
    <source>
        <dbReference type="ARBA" id="ARBA00007639"/>
    </source>
</evidence>
<dbReference type="Proteomes" id="UP001500503">
    <property type="component" value="Unassembled WGS sequence"/>
</dbReference>